<organism evidence="4 5">
    <name type="scientific">Pseudonocardia broussonetiae</name>
    <dbReference type="NCBI Taxonomy" id="2736640"/>
    <lineage>
        <taxon>Bacteria</taxon>
        <taxon>Bacillati</taxon>
        <taxon>Actinomycetota</taxon>
        <taxon>Actinomycetes</taxon>
        <taxon>Pseudonocardiales</taxon>
        <taxon>Pseudonocardiaceae</taxon>
        <taxon>Pseudonocardia</taxon>
    </lineage>
</organism>
<evidence type="ECO:0000256" key="1">
    <source>
        <dbReference type="ARBA" id="ARBA00022679"/>
    </source>
</evidence>
<accession>A0A6M6JVB6</accession>
<dbReference type="CDD" id="cd04301">
    <property type="entry name" value="NAT_SF"/>
    <property type="match status" value="1"/>
</dbReference>
<keyword evidence="1 4" id="KW-0808">Transferase</keyword>
<evidence type="ECO:0000313" key="4">
    <source>
        <dbReference type="EMBL" id="QJY50452.1"/>
    </source>
</evidence>
<dbReference type="EMBL" id="CP053564">
    <property type="protein sequence ID" value="QJY50452.1"/>
    <property type="molecule type" value="Genomic_DNA"/>
</dbReference>
<dbReference type="PANTHER" id="PTHR43877">
    <property type="entry name" value="AMINOALKYLPHOSPHONATE N-ACETYLTRANSFERASE-RELATED-RELATED"/>
    <property type="match status" value="1"/>
</dbReference>
<evidence type="ECO:0000256" key="2">
    <source>
        <dbReference type="ARBA" id="ARBA00023315"/>
    </source>
</evidence>
<dbReference type="InterPro" id="IPR000182">
    <property type="entry name" value="GNAT_dom"/>
</dbReference>
<keyword evidence="2" id="KW-0012">Acyltransferase</keyword>
<dbReference type="SUPFAM" id="SSF55729">
    <property type="entry name" value="Acyl-CoA N-acyltransferases (Nat)"/>
    <property type="match status" value="1"/>
</dbReference>
<name>A0A6M6JVB6_9PSEU</name>
<gene>
    <name evidence="4" type="ORF">HOP40_06995</name>
</gene>
<reference evidence="4 5" key="1">
    <citation type="submission" date="2020-05" db="EMBL/GenBank/DDBJ databases">
        <authorList>
            <person name="Mo P."/>
        </authorList>
    </citation>
    <scope>NUCLEOTIDE SEQUENCE [LARGE SCALE GENOMIC DNA]</scope>
    <source>
        <strain evidence="4 5">Gen01</strain>
    </source>
</reference>
<dbReference type="InterPro" id="IPR050832">
    <property type="entry name" value="Bact_Acetyltransf"/>
</dbReference>
<dbReference type="KEGG" id="pbro:HOP40_06995"/>
<evidence type="ECO:0000313" key="5">
    <source>
        <dbReference type="Proteomes" id="UP000505377"/>
    </source>
</evidence>
<keyword evidence="5" id="KW-1185">Reference proteome</keyword>
<dbReference type="Proteomes" id="UP000505377">
    <property type="component" value="Chromosome"/>
</dbReference>
<evidence type="ECO:0000259" key="3">
    <source>
        <dbReference type="PROSITE" id="PS51186"/>
    </source>
</evidence>
<protein>
    <submittedName>
        <fullName evidence="4">GNAT family N-acetyltransferase</fullName>
    </submittedName>
</protein>
<dbReference type="PROSITE" id="PS51186">
    <property type="entry name" value="GNAT"/>
    <property type="match status" value="1"/>
</dbReference>
<dbReference type="GO" id="GO:0016747">
    <property type="term" value="F:acyltransferase activity, transferring groups other than amino-acyl groups"/>
    <property type="evidence" value="ECO:0007669"/>
    <property type="project" value="InterPro"/>
</dbReference>
<dbReference type="Gene3D" id="3.40.630.30">
    <property type="match status" value="1"/>
</dbReference>
<feature type="domain" description="N-acetyltransferase" evidence="3">
    <location>
        <begin position="1"/>
        <end position="162"/>
    </location>
</feature>
<dbReference type="InterPro" id="IPR016181">
    <property type="entry name" value="Acyl_CoA_acyltransferase"/>
</dbReference>
<sequence length="162" mass="17754">MTIAPYAEEHRRAVLDLSLRAWEPVFPQVRDAVPGFVHDAFYPDGWRARQLTDLAAVLDDEPGNVDVALVDGVVAGWICTRLHPGDDMGEVHVLAVDPAHQRQGVGAALTARAFDRVRSAGLRMVMVETGGDAGHAPARAAYESLGFVPWPVARYFKDLREQ</sequence>
<proteinExistence type="predicted"/>
<dbReference type="AlphaFoldDB" id="A0A6M6JVB6"/>
<dbReference type="Pfam" id="PF00583">
    <property type="entry name" value="Acetyltransf_1"/>
    <property type="match status" value="1"/>
</dbReference>